<keyword evidence="7 10" id="KW-0067">ATP-binding</keyword>
<evidence type="ECO:0000256" key="9">
    <source>
        <dbReference type="ARBA" id="ARBA00048679"/>
    </source>
</evidence>
<keyword evidence="6" id="KW-0418">Kinase</keyword>
<evidence type="ECO:0000256" key="5">
    <source>
        <dbReference type="ARBA" id="ARBA00022741"/>
    </source>
</evidence>
<feature type="binding site" evidence="10">
    <location>
        <position position="54"/>
    </location>
    <ligand>
        <name>ATP</name>
        <dbReference type="ChEBI" id="CHEBI:30616"/>
    </ligand>
</feature>
<dbReference type="SMART" id="SM00220">
    <property type="entry name" value="S_TKc"/>
    <property type="match status" value="1"/>
</dbReference>
<dbReference type="AlphaFoldDB" id="A0A671SZN6"/>
<evidence type="ECO:0000256" key="10">
    <source>
        <dbReference type="PROSITE-ProRule" id="PRU10141"/>
    </source>
</evidence>
<keyword evidence="15" id="KW-1185">Reference proteome</keyword>
<feature type="region of interest" description="Disordered" evidence="11">
    <location>
        <begin position="634"/>
        <end position="679"/>
    </location>
</feature>
<dbReference type="InterPro" id="IPR008271">
    <property type="entry name" value="Ser/Thr_kinase_AS"/>
</dbReference>
<feature type="domain" description="CNH" evidence="13">
    <location>
        <begin position="743"/>
        <end position="1030"/>
    </location>
</feature>
<dbReference type="InterPro" id="IPR011009">
    <property type="entry name" value="Kinase-like_dom_sf"/>
</dbReference>
<proteinExistence type="inferred from homology"/>
<accession>A0A671SZN6</accession>
<evidence type="ECO:0000256" key="4">
    <source>
        <dbReference type="ARBA" id="ARBA00022679"/>
    </source>
</evidence>
<dbReference type="PANTHER" id="PTHR47096">
    <property type="entry name" value="MISSHAPEN LIKE KINASE 1"/>
    <property type="match status" value="1"/>
</dbReference>
<dbReference type="SMART" id="SM00036">
    <property type="entry name" value="CNH"/>
    <property type="match status" value="1"/>
</dbReference>
<dbReference type="Gene3D" id="3.30.200.20">
    <property type="entry name" value="Phosphorylase Kinase, domain 1"/>
    <property type="match status" value="1"/>
</dbReference>
<reference evidence="14" key="1">
    <citation type="submission" date="2025-08" db="UniProtKB">
        <authorList>
            <consortium name="Ensembl"/>
        </authorList>
    </citation>
    <scope>IDENTIFICATION</scope>
</reference>
<dbReference type="Pfam" id="PF00069">
    <property type="entry name" value="Pkinase"/>
    <property type="match status" value="1"/>
</dbReference>
<dbReference type="GO" id="GO:0004674">
    <property type="term" value="F:protein serine/threonine kinase activity"/>
    <property type="evidence" value="ECO:0007669"/>
    <property type="project" value="UniProtKB-KW"/>
</dbReference>
<evidence type="ECO:0000256" key="11">
    <source>
        <dbReference type="SAM" id="MobiDB-lite"/>
    </source>
</evidence>
<keyword evidence="3" id="KW-0723">Serine/threonine-protein kinase</keyword>
<dbReference type="Ensembl" id="ENSSANT00000107857.1">
    <property type="protein sequence ID" value="ENSSANP00000101619.1"/>
    <property type="gene ID" value="ENSSANG00000047571.1"/>
</dbReference>
<evidence type="ECO:0000259" key="13">
    <source>
        <dbReference type="PROSITE" id="PS50219"/>
    </source>
</evidence>
<reference evidence="14" key="2">
    <citation type="submission" date="2025-09" db="UniProtKB">
        <authorList>
            <consortium name="Ensembl"/>
        </authorList>
    </citation>
    <scope>IDENTIFICATION</scope>
</reference>
<feature type="region of interest" description="Disordered" evidence="11">
    <location>
        <begin position="412"/>
        <end position="463"/>
    </location>
</feature>
<evidence type="ECO:0000256" key="6">
    <source>
        <dbReference type="ARBA" id="ARBA00022777"/>
    </source>
</evidence>
<dbReference type="InterPro" id="IPR000719">
    <property type="entry name" value="Prot_kinase_dom"/>
</dbReference>
<dbReference type="InterPro" id="IPR051700">
    <property type="entry name" value="STE20_Ser-Thr_kinase"/>
</dbReference>
<dbReference type="Gene3D" id="1.10.510.10">
    <property type="entry name" value="Transferase(Phosphotransferase) domain 1"/>
    <property type="match status" value="1"/>
</dbReference>
<evidence type="ECO:0000256" key="1">
    <source>
        <dbReference type="ARBA" id="ARBA00008874"/>
    </source>
</evidence>
<feature type="compositionally biased region" description="Low complexity" evidence="11">
    <location>
        <begin position="634"/>
        <end position="659"/>
    </location>
</feature>
<feature type="compositionally biased region" description="Acidic residues" evidence="11">
    <location>
        <begin position="317"/>
        <end position="338"/>
    </location>
</feature>
<dbReference type="InterPro" id="IPR001180">
    <property type="entry name" value="CNH_dom"/>
</dbReference>
<dbReference type="Proteomes" id="UP000472260">
    <property type="component" value="Unassembled WGS sequence"/>
</dbReference>
<organism evidence="14 15">
    <name type="scientific">Sinocyclocheilus anshuiensis</name>
    <dbReference type="NCBI Taxonomy" id="1608454"/>
    <lineage>
        <taxon>Eukaryota</taxon>
        <taxon>Metazoa</taxon>
        <taxon>Chordata</taxon>
        <taxon>Craniata</taxon>
        <taxon>Vertebrata</taxon>
        <taxon>Euteleostomi</taxon>
        <taxon>Actinopterygii</taxon>
        <taxon>Neopterygii</taxon>
        <taxon>Teleostei</taxon>
        <taxon>Ostariophysi</taxon>
        <taxon>Cypriniformes</taxon>
        <taxon>Cyprinidae</taxon>
        <taxon>Cyprininae</taxon>
        <taxon>Sinocyclocheilus</taxon>
    </lineage>
</organism>
<comment type="catalytic activity">
    <reaction evidence="8">
        <text>L-threonyl-[protein] + ATP = O-phospho-L-threonyl-[protein] + ADP + H(+)</text>
        <dbReference type="Rhea" id="RHEA:46608"/>
        <dbReference type="Rhea" id="RHEA-COMP:11060"/>
        <dbReference type="Rhea" id="RHEA-COMP:11605"/>
        <dbReference type="ChEBI" id="CHEBI:15378"/>
        <dbReference type="ChEBI" id="CHEBI:30013"/>
        <dbReference type="ChEBI" id="CHEBI:30616"/>
        <dbReference type="ChEBI" id="CHEBI:61977"/>
        <dbReference type="ChEBI" id="CHEBI:456216"/>
        <dbReference type="EC" id="2.7.11.1"/>
    </reaction>
</comment>
<dbReference type="PROSITE" id="PS00107">
    <property type="entry name" value="PROTEIN_KINASE_ATP"/>
    <property type="match status" value="1"/>
</dbReference>
<evidence type="ECO:0000313" key="15">
    <source>
        <dbReference type="Proteomes" id="UP000472260"/>
    </source>
</evidence>
<evidence type="ECO:0000313" key="14">
    <source>
        <dbReference type="Ensembl" id="ENSSANP00000101619.1"/>
    </source>
</evidence>
<feature type="domain" description="Protein kinase" evidence="12">
    <location>
        <begin position="25"/>
        <end position="289"/>
    </location>
</feature>
<dbReference type="InterPro" id="IPR017441">
    <property type="entry name" value="Protein_kinase_ATP_BS"/>
</dbReference>
<comment type="catalytic activity">
    <reaction evidence="9">
        <text>L-seryl-[protein] + ATP = O-phospho-L-seryl-[protein] + ADP + H(+)</text>
        <dbReference type="Rhea" id="RHEA:17989"/>
        <dbReference type="Rhea" id="RHEA-COMP:9863"/>
        <dbReference type="Rhea" id="RHEA-COMP:11604"/>
        <dbReference type="ChEBI" id="CHEBI:15378"/>
        <dbReference type="ChEBI" id="CHEBI:29999"/>
        <dbReference type="ChEBI" id="CHEBI:30616"/>
        <dbReference type="ChEBI" id="CHEBI:83421"/>
        <dbReference type="ChEBI" id="CHEBI:456216"/>
        <dbReference type="EC" id="2.7.11.1"/>
    </reaction>
</comment>
<dbReference type="PROSITE" id="PS00108">
    <property type="entry name" value="PROTEIN_KINASE_ST"/>
    <property type="match status" value="1"/>
</dbReference>
<evidence type="ECO:0000256" key="8">
    <source>
        <dbReference type="ARBA" id="ARBA00047899"/>
    </source>
</evidence>
<feature type="region of interest" description="Disordered" evidence="11">
    <location>
        <begin position="310"/>
        <end position="349"/>
    </location>
</feature>
<dbReference type="FunFam" id="3.30.200.20:FF:000006">
    <property type="entry name" value="TRAF2 and NCK-interacting protein kinase isoform 4"/>
    <property type="match status" value="1"/>
</dbReference>
<protein>
    <recommendedName>
        <fullName evidence="2">non-specific serine/threonine protein kinase</fullName>
        <ecNumber evidence="2">2.7.11.1</ecNumber>
    </recommendedName>
</protein>
<gene>
    <name evidence="14" type="primary">LOC107686975</name>
</gene>
<dbReference type="PROSITE" id="PS50011">
    <property type="entry name" value="PROTEIN_KINASE_DOM"/>
    <property type="match status" value="1"/>
</dbReference>
<keyword evidence="4" id="KW-0808">Transferase</keyword>
<comment type="similarity">
    <text evidence="1">Belongs to the protein kinase superfamily. STE Ser/Thr protein kinase family. STE20 subfamily.</text>
</comment>
<evidence type="ECO:0000259" key="12">
    <source>
        <dbReference type="PROSITE" id="PS50011"/>
    </source>
</evidence>
<name>A0A671SZN6_9TELE</name>
<dbReference type="PANTHER" id="PTHR47096:SF1">
    <property type="entry name" value="MISSHAPEN LIKE KINASE 1"/>
    <property type="match status" value="1"/>
</dbReference>
<keyword evidence="5 10" id="KW-0547">Nucleotide-binding</keyword>
<evidence type="ECO:0000256" key="2">
    <source>
        <dbReference type="ARBA" id="ARBA00012513"/>
    </source>
</evidence>
<dbReference type="FunFam" id="1.10.510.10:FF:000003">
    <property type="entry name" value="TRAF2 and NCK-interacting protein kinase isoform 4"/>
    <property type="match status" value="1"/>
</dbReference>
<dbReference type="Pfam" id="PF00780">
    <property type="entry name" value="CNH"/>
    <property type="match status" value="1"/>
</dbReference>
<dbReference type="PROSITE" id="PS50219">
    <property type="entry name" value="CNH"/>
    <property type="match status" value="1"/>
</dbReference>
<dbReference type="EC" id="2.7.11.1" evidence="2"/>
<evidence type="ECO:0000256" key="3">
    <source>
        <dbReference type="ARBA" id="ARBA00022527"/>
    </source>
</evidence>
<sequence>MAHESPAKSLVDIDLASLRDPAGIFELVEVVGNGTYGQVYKGRHVKTGQLAAIKVMDVTEDEEEEIKLEINMLKKYSHHRNIATYYGAFIKKSPPGHDDQLWLVMEFCGAGSITDLVKNTKGNTLKEEWIAYISREILRGLAHLHAHHVIHRDIKGQNVLLTENAEVKLVDFGVSAQLDRTVGRRNTFIGTPYWMAPEVIACDENPDATYDYRSDLWSCGITAIEMAEGAPPLCDMHPMRALFLIPRNPPPRLKSKKWSKKFFSFIEGCLVKNYTQRPPTDQLLKHPFIRDQPNERQVRIQLKDHLDRCRKKRGEKDETEYEYSGSEEEEEEAQEQEGEPSSIVNVPGESTLRRDFIRLQQENKERSEALRRQQLLQEQQLREQEEYKRQLLAERQKRIEQQKEQRRRLEEQQRREREMRRQQEREQRRREQEEKRRLEEMERRRKEEEERRRAEEEKRRADREQEYIRRQLEEEQRHLEILQQQLLHEQAMLLVRDVCFTSAHTHKQSCFIKTPHHYIEFHTSQTVDLTALAKELRAVEDVRPQHKATDYSSSSDDSGTTDDEDDEEVDQDTPDHSLIDSSSRLSNGEMVAAKTMVVQDDDASSTPCKDSTLVMRQIGQRNCIRGRNPLLPDLLQQSQRSPPSSSSPSSPALSPLSPSDRVPCLAETPTVPKHKSSSSFTPFIDPRLLQVSPSTGIKSNVIQLHEALRQDASRKGSVVNVNPVNTRPQNDTPEIRKYKKRFNSEILCAALWGVNLLVGTESGLMLLDRSGQGKVYPLISRRRFQQMDVLEGLNVLVTISGKKNKLRVYYLSWLRNKILHNDPEVEKKQGWTTVGDLEGCVHYNVVKYERIKFLVLALKNSVEVYAWAPKPYHKFMAFKSFGDLVHKPLLVDLTVEEGQRLKVIYGSCSGFHAVDVDSGAVYDIYLPTHIQTSIQSHAIIILPNTDGIELLVCYEDEGVYVNTYGRITKDVVLQWGEMPTSIAYIRSNQIMGWGEKAIEIRSVETGHLDGVFMHKRAQRLKFLCERNDKVFFASVRSGGSSQVYFMTLGRTSLLSW</sequence>
<dbReference type="GO" id="GO:0005829">
    <property type="term" value="C:cytosol"/>
    <property type="evidence" value="ECO:0007669"/>
    <property type="project" value="TreeGrafter"/>
</dbReference>
<feature type="compositionally biased region" description="Acidic residues" evidence="11">
    <location>
        <begin position="559"/>
        <end position="572"/>
    </location>
</feature>
<evidence type="ECO:0000256" key="7">
    <source>
        <dbReference type="ARBA" id="ARBA00022840"/>
    </source>
</evidence>
<dbReference type="SUPFAM" id="SSF56112">
    <property type="entry name" value="Protein kinase-like (PK-like)"/>
    <property type="match status" value="1"/>
</dbReference>
<feature type="region of interest" description="Disordered" evidence="11">
    <location>
        <begin position="543"/>
        <end position="586"/>
    </location>
</feature>
<dbReference type="GO" id="GO:0005524">
    <property type="term" value="F:ATP binding"/>
    <property type="evidence" value="ECO:0007669"/>
    <property type="project" value="UniProtKB-UniRule"/>
</dbReference>